<dbReference type="Gene3D" id="4.10.60.10">
    <property type="entry name" value="Zinc finger, CCHC-type"/>
    <property type="match status" value="1"/>
</dbReference>
<evidence type="ECO:0000256" key="3">
    <source>
        <dbReference type="ARBA" id="ARBA00022750"/>
    </source>
</evidence>
<dbReference type="Pfam" id="PF17921">
    <property type="entry name" value="Integrase_H2C2"/>
    <property type="match status" value="1"/>
</dbReference>
<dbReference type="Pfam" id="PF00078">
    <property type="entry name" value="RVT_1"/>
    <property type="match status" value="1"/>
</dbReference>
<keyword evidence="2" id="KW-0645">Protease</keyword>
<dbReference type="InterPro" id="IPR043502">
    <property type="entry name" value="DNA/RNA_pol_sf"/>
</dbReference>
<feature type="non-terminal residue" evidence="11">
    <location>
        <position position="1775"/>
    </location>
</feature>
<dbReference type="PANTHER" id="PTHR37984">
    <property type="entry name" value="PROTEIN CBG26694"/>
    <property type="match status" value="1"/>
</dbReference>
<dbReference type="GO" id="GO:0042575">
    <property type="term" value="C:DNA polymerase complex"/>
    <property type="evidence" value="ECO:0007669"/>
    <property type="project" value="UniProtKB-ARBA"/>
</dbReference>
<keyword evidence="6" id="KW-0862">Zinc</keyword>
<dbReference type="Pfam" id="PF00665">
    <property type="entry name" value="rve"/>
    <property type="match status" value="1"/>
</dbReference>
<feature type="compositionally biased region" description="Basic and acidic residues" evidence="7">
    <location>
        <begin position="437"/>
        <end position="456"/>
    </location>
</feature>
<dbReference type="GO" id="GO:0003964">
    <property type="term" value="F:RNA-directed DNA polymerase activity"/>
    <property type="evidence" value="ECO:0007669"/>
    <property type="project" value="UniProtKB-EC"/>
</dbReference>
<name>A0A6H5J261_9HYME</name>
<protein>
    <recommendedName>
        <fullName evidence="1">RNA-directed DNA polymerase</fullName>
        <ecNumber evidence="1">2.7.7.49</ecNumber>
    </recommendedName>
</protein>
<dbReference type="InterPro" id="IPR036397">
    <property type="entry name" value="RNaseH_sf"/>
</dbReference>
<dbReference type="PROSITE" id="PS50994">
    <property type="entry name" value="INTEGRASE"/>
    <property type="match status" value="1"/>
</dbReference>
<dbReference type="InterPro" id="IPR000477">
    <property type="entry name" value="RT_dom"/>
</dbReference>
<dbReference type="CDD" id="cd09274">
    <property type="entry name" value="RNase_HI_RT_Ty3"/>
    <property type="match status" value="1"/>
</dbReference>
<dbReference type="EMBL" id="CADCXV010001460">
    <property type="protein sequence ID" value="CAB0044493.1"/>
    <property type="molecule type" value="Genomic_DNA"/>
</dbReference>
<evidence type="ECO:0000256" key="7">
    <source>
        <dbReference type="SAM" id="MobiDB-lite"/>
    </source>
</evidence>
<keyword evidence="4" id="KW-0238">DNA-binding</keyword>
<dbReference type="EC" id="2.7.7.49" evidence="1"/>
<dbReference type="SUPFAM" id="SSF57756">
    <property type="entry name" value="Retrovirus zinc finger-like domains"/>
    <property type="match status" value="1"/>
</dbReference>
<evidence type="ECO:0000256" key="5">
    <source>
        <dbReference type="ARBA" id="ARBA00023268"/>
    </source>
</evidence>
<feature type="region of interest" description="Disordered" evidence="7">
    <location>
        <begin position="1"/>
        <end position="35"/>
    </location>
</feature>
<dbReference type="OrthoDB" id="8029555at2759"/>
<dbReference type="Proteomes" id="UP000479190">
    <property type="component" value="Unassembled WGS sequence"/>
</dbReference>
<feature type="compositionally biased region" description="Polar residues" evidence="7">
    <location>
        <begin position="74"/>
        <end position="85"/>
    </location>
</feature>
<feature type="compositionally biased region" description="Basic and acidic residues" evidence="7">
    <location>
        <begin position="487"/>
        <end position="496"/>
    </location>
</feature>
<keyword evidence="12" id="KW-1185">Reference proteome</keyword>
<feature type="region of interest" description="Disordered" evidence="7">
    <location>
        <begin position="73"/>
        <end position="146"/>
    </location>
</feature>
<dbReference type="Gene3D" id="3.30.70.270">
    <property type="match status" value="2"/>
</dbReference>
<dbReference type="FunFam" id="3.30.70.270:FF:000026">
    <property type="entry name" value="Transposon Ty3-G Gag-Pol polyprotein"/>
    <property type="match status" value="1"/>
</dbReference>
<dbReference type="InterPro" id="IPR012337">
    <property type="entry name" value="RNaseH-like_sf"/>
</dbReference>
<dbReference type="Pfam" id="PF00098">
    <property type="entry name" value="zf-CCHC"/>
    <property type="match status" value="1"/>
</dbReference>
<dbReference type="SUPFAM" id="SSF56672">
    <property type="entry name" value="DNA/RNA polymerases"/>
    <property type="match status" value="1"/>
</dbReference>
<dbReference type="GO" id="GO:0015074">
    <property type="term" value="P:DNA integration"/>
    <property type="evidence" value="ECO:0007669"/>
    <property type="project" value="InterPro"/>
</dbReference>
<evidence type="ECO:0000256" key="6">
    <source>
        <dbReference type="PROSITE-ProRule" id="PRU00047"/>
    </source>
</evidence>
<dbReference type="Gene3D" id="3.10.10.10">
    <property type="entry name" value="HIV Type 1 Reverse Transcriptase, subunit A, domain 1"/>
    <property type="match status" value="1"/>
</dbReference>
<dbReference type="GO" id="GO:0006508">
    <property type="term" value="P:proteolysis"/>
    <property type="evidence" value="ECO:0007669"/>
    <property type="project" value="UniProtKB-KW"/>
</dbReference>
<dbReference type="CDD" id="cd01647">
    <property type="entry name" value="RT_LTR"/>
    <property type="match status" value="1"/>
</dbReference>
<feature type="compositionally biased region" description="Polar residues" evidence="7">
    <location>
        <begin position="1"/>
        <end position="11"/>
    </location>
</feature>
<feature type="region of interest" description="Disordered" evidence="7">
    <location>
        <begin position="414"/>
        <end position="465"/>
    </location>
</feature>
<dbReference type="FunFam" id="1.10.340.70:FF:000001">
    <property type="entry name" value="Retrovirus-related Pol polyprotein from transposon gypsy-like Protein"/>
    <property type="match status" value="1"/>
</dbReference>
<dbReference type="GO" id="GO:0003677">
    <property type="term" value="F:DNA binding"/>
    <property type="evidence" value="ECO:0007669"/>
    <property type="project" value="UniProtKB-KW"/>
</dbReference>
<keyword evidence="6" id="KW-0479">Metal-binding</keyword>
<sequence length="1775" mass="203078">MSINDINNPRNAQLRRNGARSVSNGHRSSPTLSTLSSLSWDSNDLYEQDRRMAWELNAEDRHLIDTLDTRPRYATQNVRRQQFSEPASIGRGLPETESPEPAVFSACGDLYPPSESAYSQSGRNRSRQGPYAQYPPYAPYTPNDDETAYLTCNTTMNNERDRFRRHEWRETEQQCAEQRRLEQRRTKQQTPSPKQDTVNVTDLVKLLMSYEERRDQRLREQEEKYEKLATQFMQSPNVNSSAPTAATTAYHIVPDLSKDIRVFNGEESNAAAKEWLRGISSRRELHHWPDSYAYETARSHLRGGARHWLERKKNVNNWTSFKAAFTKTFIGVDSLTDAWTRMSARIQQKGEKISTYFHEKMKLCDQVKMKFDDAREQILVGLWSKELRNVVSPRNHRDDDELLHDLKKQQRIIQQSYDKRNVKVDAVSRASSPESKPSAKESKSSPTRNSDKDSKSRNAARKAPARNEKGELKCYACNLYGHISKDCPSKQSEKKSTQTSAQVKSNNSHSRDQHEVAKIDGVANDAAVKYCKEALLQGQHVKAFVDQGSSDCIITASTALELNLKIIKDKLNLHCYGPQEHQVQSIGYANCSLKIDGVNADNVPIRIVADTCQAIPLLVGRSYTELPHIKFMKCKNEFKFSYDTEQFPDVDVTQQRVVKSTENKEILPNSVNFINFNDSVNNFSLPIVNFSEKSTMLLQGDNLPSRGELCAAPALLSTSKSIITRDDLIIGENQPTNAIEGLIDVLNEYRDTIAMSLEEIGHTDLVQMDIKELPGSKPVSRKPYPASNAERERIKKIVNEWKQLGIVTDTDSAYASPVLIFKKKNGEDRLVVDYRKLNLQTEKMSFPLPNIEDHLNQLRSENKLFIVLDLAHGYLQVPLSKEARQKTAFVTPDDTGEFTRMSFGLSNAPFYFSKLMKKVLEPVRNNVVLHYLDDILIAASTWQVLLQRLKLVLDCLRKARLTIKLQKCSFFLDKVTYLGLEISSKGVSPGKFKLAAIEKYPVPKTVHQLRRFLGLVSFFRRFVPKFAWIAQPLNNLLKTNVKFSWGEKEEHAFQQLKSNLTKEPILKLFDPNKETQVHTDASAAGLAGMLLQRGDDGHLHLVYAVSRSTSAAEKNYHSSKLEMLCLIWTISRLRNWLINIKFTAYTDCRALIYINVHKTQNPQFIRWQNALSEYDCEIKHRAGIKMQHVDALSRAFPEENNRDSSILKLNNAADEIVLYQFADEATQNKIKILRREEEDRSPFEKSEVQDFELDQGILYKIVGKQRKLFIPKSMRKSLVVRFHDFGGHFGVDRTLRKMQEFYFFPGMRRYTRQHVKACLNCISRKTLTGKTQGELHPIPPGTKPFEVVHVDHIGPFITSSNRNKYILVIVDNLTKFVTLEPCKDTKTDHVIKILDKFCLEFGAPQRIISDRGTCFTAQKFEEFCQTHGIKHTLNSPRHAQANGQVERVNRTLVPVMQAVSAKENFKDWDKTIKTSCAASLYKLYFCLLPQSRASSFIICSRFVNNLFCFLSLCLVCRVYVYVALRAPAAMHCLLYSARARNRSWRARDYVYYDEFPKRLYARFVYRAPSLSLSLSRYTCISAAQLLVYVKKLQIATRHRLRRARAKTKAQSDVCTTVSRVLRRLGNIPSVLGEYHIDNEGLVARRIAARLCTLSEKQSNLIERISLVVKITEASVCSTAHLQWIRLIPLRSQQWQRLYERAHHVENLYASACTGAAGGESIRATSELREPLESARGGAFVIPAHRRKHLTGRISVTPRALLLQMNCSGTMRRKKT</sequence>
<feature type="region of interest" description="Disordered" evidence="7">
    <location>
        <begin position="487"/>
        <end position="515"/>
    </location>
</feature>
<dbReference type="InterPro" id="IPR041577">
    <property type="entry name" value="RT_RNaseH_2"/>
</dbReference>
<evidence type="ECO:0000259" key="8">
    <source>
        <dbReference type="PROSITE" id="PS50158"/>
    </source>
</evidence>
<dbReference type="GO" id="GO:0008270">
    <property type="term" value="F:zinc ion binding"/>
    <property type="evidence" value="ECO:0007669"/>
    <property type="project" value="UniProtKB-KW"/>
</dbReference>
<feature type="domain" description="Integrase catalytic" evidence="10">
    <location>
        <begin position="1340"/>
        <end position="1472"/>
    </location>
</feature>
<feature type="domain" description="CCHC-type" evidence="8">
    <location>
        <begin position="473"/>
        <end position="489"/>
    </location>
</feature>
<dbReference type="GO" id="GO:0004190">
    <property type="term" value="F:aspartic-type endopeptidase activity"/>
    <property type="evidence" value="ECO:0007669"/>
    <property type="project" value="UniProtKB-KW"/>
</dbReference>
<dbReference type="PANTHER" id="PTHR37984:SF5">
    <property type="entry name" value="PROTEIN NYNRIN-LIKE"/>
    <property type="match status" value="1"/>
</dbReference>
<evidence type="ECO:0000256" key="1">
    <source>
        <dbReference type="ARBA" id="ARBA00012493"/>
    </source>
</evidence>
<dbReference type="Pfam" id="PF17919">
    <property type="entry name" value="RT_RNaseH_2"/>
    <property type="match status" value="1"/>
</dbReference>
<feature type="domain" description="Reverse transcriptase" evidence="9">
    <location>
        <begin position="802"/>
        <end position="982"/>
    </location>
</feature>
<keyword evidence="6" id="KW-0863">Zinc-finger</keyword>
<dbReference type="InterPro" id="IPR036875">
    <property type="entry name" value="Znf_CCHC_sf"/>
</dbReference>
<dbReference type="SUPFAM" id="SSF53098">
    <property type="entry name" value="Ribonuclease H-like"/>
    <property type="match status" value="1"/>
</dbReference>
<evidence type="ECO:0000256" key="2">
    <source>
        <dbReference type="ARBA" id="ARBA00022670"/>
    </source>
</evidence>
<evidence type="ECO:0000259" key="9">
    <source>
        <dbReference type="PROSITE" id="PS50878"/>
    </source>
</evidence>
<accession>A0A6H5J261</accession>
<reference evidence="11 12" key="1">
    <citation type="submission" date="2020-02" db="EMBL/GenBank/DDBJ databases">
        <authorList>
            <person name="Ferguson B K."/>
        </authorList>
    </citation>
    <scope>NUCLEOTIDE SEQUENCE [LARGE SCALE GENOMIC DNA]</scope>
</reference>
<dbReference type="InterPro" id="IPR001878">
    <property type="entry name" value="Znf_CCHC"/>
</dbReference>
<keyword evidence="3" id="KW-0064">Aspartyl protease</keyword>
<dbReference type="Gene3D" id="3.30.420.10">
    <property type="entry name" value="Ribonuclease H-like superfamily/Ribonuclease H"/>
    <property type="match status" value="1"/>
</dbReference>
<evidence type="ECO:0000313" key="11">
    <source>
        <dbReference type="EMBL" id="CAB0044493.1"/>
    </source>
</evidence>
<dbReference type="InterPro" id="IPR041588">
    <property type="entry name" value="Integrase_H2C2"/>
</dbReference>
<dbReference type="InterPro" id="IPR001584">
    <property type="entry name" value="Integrase_cat-core"/>
</dbReference>
<keyword evidence="3" id="KW-0378">Hydrolase</keyword>
<evidence type="ECO:0000313" key="12">
    <source>
        <dbReference type="Proteomes" id="UP000479190"/>
    </source>
</evidence>
<dbReference type="Gene3D" id="1.10.340.70">
    <property type="match status" value="1"/>
</dbReference>
<proteinExistence type="predicted"/>
<organism evidence="11 12">
    <name type="scientific">Trichogramma brassicae</name>
    <dbReference type="NCBI Taxonomy" id="86971"/>
    <lineage>
        <taxon>Eukaryota</taxon>
        <taxon>Metazoa</taxon>
        <taxon>Ecdysozoa</taxon>
        <taxon>Arthropoda</taxon>
        <taxon>Hexapoda</taxon>
        <taxon>Insecta</taxon>
        <taxon>Pterygota</taxon>
        <taxon>Neoptera</taxon>
        <taxon>Endopterygota</taxon>
        <taxon>Hymenoptera</taxon>
        <taxon>Apocrita</taxon>
        <taxon>Proctotrupomorpha</taxon>
        <taxon>Chalcidoidea</taxon>
        <taxon>Trichogrammatidae</taxon>
        <taxon>Trichogramma</taxon>
    </lineage>
</organism>
<keyword evidence="5" id="KW-0511">Multifunctional enzyme</keyword>
<dbReference type="SMART" id="SM00343">
    <property type="entry name" value="ZnF_C2HC"/>
    <property type="match status" value="1"/>
</dbReference>
<evidence type="ECO:0000259" key="10">
    <source>
        <dbReference type="PROSITE" id="PS50994"/>
    </source>
</evidence>
<dbReference type="PROSITE" id="PS50158">
    <property type="entry name" value="ZF_CCHC"/>
    <property type="match status" value="1"/>
</dbReference>
<gene>
    <name evidence="11" type="ORF">TBRA_LOCUS16081</name>
</gene>
<dbReference type="InterPro" id="IPR050951">
    <property type="entry name" value="Retrovirus_Pol_polyprotein"/>
</dbReference>
<evidence type="ECO:0000256" key="4">
    <source>
        <dbReference type="ARBA" id="ARBA00023125"/>
    </source>
</evidence>
<dbReference type="InterPro" id="IPR043128">
    <property type="entry name" value="Rev_trsase/Diguanyl_cyclase"/>
</dbReference>
<dbReference type="PROSITE" id="PS50878">
    <property type="entry name" value="RT_POL"/>
    <property type="match status" value="1"/>
</dbReference>